<evidence type="ECO:0000313" key="4">
    <source>
        <dbReference type="Proteomes" id="UP000325243"/>
    </source>
</evidence>
<dbReference type="EMBL" id="VSSB01000001">
    <property type="protein sequence ID" value="TYL53128.1"/>
    <property type="molecule type" value="Genomic_DNA"/>
</dbReference>
<feature type="region of interest" description="Disordered" evidence="1">
    <location>
        <begin position="1"/>
        <end position="28"/>
    </location>
</feature>
<organism evidence="3 4">
    <name type="scientific">Agromyces mariniharenae</name>
    <dbReference type="NCBI Taxonomy" id="2604423"/>
    <lineage>
        <taxon>Bacteria</taxon>
        <taxon>Bacillati</taxon>
        <taxon>Actinomycetota</taxon>
        <taxon>Actinomycetes</taxon>
        <taxon>Micrococcales</taxon>
        <taxon>Microbacteriaceae</taxon>
        <taxon>Agromyces</taxon>
    </lineage>
</organism>
<feature type="compositionally biased region" description="Acidic residues" evidence="1">
    <location>
        <begin position="149"/>
        <end position="160"/>
    </location>
</feature>
<gene>
    <name evidence="3" type="ORF">FYC51_05335</name>
</gene>
<feature type="region of interest" description="Disordered" evidence="1">
    <location>
        <begin position="105"/>
        <end position="187"/>
    </location>
</feature>
<keyword evidence="2" id="KW-0812">Transmembrane</keyword>
<reference evidence="3 4" key="1">
    <citation type="submission" date="2019-08" db="EMBL/GenBank/DDBJ databases">
        <authorList>
            <person name="Hu J."/>
        </authorList>
    </citation>
    <scope>NUCLEOTIDE SEQUENCE [LARGE SCALE GENOMIC DNA]</scope>
    <source>
        <strain evidence="3 4">NEAU-184</strain>
    </source>
</reference>
<comment type="caution">
    <text evidence="3">The sequence shown here is derived from an EMBL/GenBank/DDBJ whole genome shotgun (WGS) entry which is preliminary data.</text>
</comment>
<dbReference type="RefSeq" id="WP_148732598.1">
    <property type="nucleotide sequence ID" value="NZ_VSSB01000001.1"/>
</dbReference>
<accession>A0A5S4V4L8</accession>
<sequence>MTDGQQQPDEPMRRPRGRHARRPAPVAGDGWRAKVAAVAAPVVASVEPRVATAAAWLFERRLHVLVISATAATAIMIGGAVALISIARGGVAPDDEVANVVEGVRPTSTEPGEPGSYAPILPSPKPQQHLGPSTPGPTAVPEPGAGDDPTVDESTVEEPVEPSTEPEPSDTRGNPNAPGQTKKPVKP</sequence>
<proteinExistence type="predicted"/>
<feature type="transmembrane region" description="Helical" evidence="2">
    <location>
        <begin position="64"/>
        <end position="87"/>
    </location>
</feature>
<keyword evidence="4" id="KW-1185">Reference proteome</keyword>
<evidence type="ECO:0000256" key="1">
    <source>
        <dbReference type="SAM" id="MobiDB-lite"/>
    </source>
</evidence>
<keyword evidence="2" id="KW-0472">Membrane</keyword>
<name>A0A5S4V4L8_9MICO</name>
<evidence type="ECO:0000256" key="2">
    <source>
        <dbReference type="SAM" id="Phobius"/>
    </source>
</evidence>
<protein>
    <submittedName>
        <fullName evidence="3">Uncharacterized protein</fullName>
    </submittedName>
</protein>
<dbReference type="Proteomes" id="UP000325243">
    <property type="component" value="Unassembled WGS sequence"/>
</dbReference>
<evidence type="ECO:0000313" key="3">
    <source>
        <dbReference type="EMBL" id="TYL53128.1"/>
    </source>
</evidence>
<dbReference type="AlphaFoldDB" id="A0A5S4V4L8"/>
<keyword evidence="2" id="KW-1133">Transmembrane helix</keyword>